<gene>
    <name evidence="3" type="ORF">K6753_05500</name>
</gene>
<proteinExistence type="predicted"/>
<comment type="caution">
    <text evidence="3">The sequence shown here is derived from an EMBL/GenBank/DDBJ whole genome shotgun (WGS) entry which is preliminary data.</text>
</comment>
<evidence type="ECO:0000313" key="3">
    <source>
        <dbReference type="EMBL" id="MBZ4038983.1"/>
    </source>
</evidence>
<feature type="compositionally biased region" description="Basic and acidic residues" evidence="1">
    <location>
        <begin position="82"/>
        <end position="95"/>
    </location>
</feature>
<organism evidence="3 4">
    <name type="scientific">Novilysobacter selenitireducens</name>
    <dbReference type="NCBI Taxonomy" id="2872639"/>
    <lineage>
        <taxon>Bacteria</taxon>
        <taxon>Pseudomonadati</taxon>
        <taxon>Pseudomonadota</taxon>
        <taxon>Gammaproteobacteria</taxon>
        <taxon>Lysobacterales</taxon>
        <taxon>Lysobacteraceae</taxon>
        <taxon>Novilysobacter</taxon>
    </lineage>
</organism>
<protein>
    <submittedName>
        <fullName evidence="3">Uncharacterized protein</fullName>
    </submittedName>
</protein>
<dbReference type="Proteomes" id="UP001430954">
    <property type="component" value="Unassembled WGS sequence"/>
</dbReference>
<name>A0ABS7T542_9GAMM</name>
<dbReference type="EMBL" id="JAINZW010000002">
    <property type="protein sequence ID" value="MBZ4038983.1"/>
    <property type="molecule type" value="Genomic_DNA"/>
</dbReference>
<dbReference type="RefSeq" id="WP_223675194.1">
    <property type="nucleotide sequence ID" value="NZ_JAINZW010000002.1"/>
</dbReference>
<accession>A0ABS7T542</accession>
<keyword evidence="2" id="KW-0732">Signal</keyword>
<sequence length="120" mass="12246">MNRKLQNTISALMTSGALLVLGLVASSQALPMVGSPHDSTYGATPLNSVLADAGELNTLAGPAALTELATATALAAALDPASLDRDVDTPAERGPRATSSRTPARRQALAMPFFSFAPRG</sequence>
<reference evidence="3 4" key="1">
    <citation type="submission" date="2021-09" db="EMBL/GenBank/DDBJ databases">
        <title>Lysobacter sp. 13A isolated from the river sediment.</title>
        <authorList>
            <person name="Liu H."/>
            <person name="Li S."/>
            <person name="Mao S."/>
        </authorList>
    </citation>
    <scope>NUCLEOTIDE SEQUENCE [LARGE SCALE GENOMIC DNA]</scope>
    <source>
        <strain evidence="3 4">13A</strain>
    </source>
</reference>
<evidence type="ECO:0000313" key="4">
    <source>
        <dbReference type="Proteomes" id="UP001430954"/>
    </source>
</evidence>
<keyword evidence="4" id="KW-1185">Reference proteome</keyword>
<feature type="region of interest" description="Disordered" evidence="1">
    <location>
        <begin position="81"/>
        <end position="111"/>
    </location>
</feature>
<evidence type="ECO:0000256" key="2">
    <source>
        <dbReference type="SAM" id="SignalP"/>
    </source>
</evidence>
<feature type="signal peptide" evidence="2">
    <location>
        <begin position="1"/>
        <end position="29"/>
    </location>
</feature>
<evidence type="ECO:0000256" key="1">
    <source>
        <dbReference type="SAM" id="MobiDB-lite"/>
    </source>
</evidence>
<feature type="chain" id="PRO_5045758104" evidence="2">
    <location>
        <begin position="30"/>
        <end position="120"/>
    </location>
</feature>